<accession>A0A3B0Z7H7</accession>
<feature type="region of interest" description="Disordered" evidence="1">
    <location>
        <begin position="401"/>
        <end position="445"/>
    </location>
</feature>
<evidence type="ECO:0000256" key="1">
    <source>
        <dbReference type="SAM" id="MobiDB-lite"/>
    </source>
</evidence>
<proteinExistence type="predicted"/>
<evidence type="ECO:0008006" key="3">
    <source>
        <dbReference type="Google" id="ProtNLM"/>
    </source>
</evidence>
<organism evidence="2">
    <name type="scientific">hydrothermal vent metagenome</name>
    <dbReference type="NCBI Taxonomy" id="652676"/>
    <lineage>
        <taxon>unclassified sequences</taxon>
        <taxon>metagenomes</taxon>
        <taxon>ecological metagenomes</taxon>
    </lineage>
</organism>
<dbReference type="Pfam" id="PF13644">
    <property type="entry name" value="DKNYY"/>
    <property type="match status" value="2"/>
</dbReference>
<reference evidence="2" key="1">
    <citation type="submission" date="2018-06" db="EMBL/GenBank/DDBJ databases">
        <authorList>
            <person name="Zhirakovskaya E."/>
        </authorList>
    </citation>
    <scope>NUCLEOTIDE SEQUENCE</scope>
</reference>
<protein>
    <recommendedName>
        <fullName evidence="3">DKNYY family protein</fullName>
    </recommendedName>
</protein>
<dbReference type="EMBL" id="UOFL01000238">
    <property type="protein sequence ID" value="VAW82209.1"/>
    <property type="molecule type" value="Genomic_DNA"/>
</dbReference>
<dbReference type="InterPro" id="IPR027375">
    <property type="entry name" value="DKNYY"/>
</dbReference>
<gene>
    <name evidence="2" type="ORF">MNBD_GAMMA12-1036</name>
</gene>
<name>A0A3B0Z7H7_9ZZZZ</name>
<evidence type="ECO:0000313" key="2">
    <source>
        <dbReference type="EMBL" id="VAW82209.1"/>
    </source>
</evidence>
<feature type="compositionally biased region" description="Basic residues" evidence="1">
    <location>
        <begin position="401"/>
        <end position="437"/>
    </location>
</feature>
<sequence length="445" mass="52092">MFEVKNNKVFYNGEHVPYIKTGAFLSLSDQIGKDNRRVYWGPNIIKGADPRTFELFSDDHFYRDKKRVFYLGKEIIGADPATFTVFYVNRDLPQFSYYAKDKKNAYYIDSFRTLRIKQLYTRSIDKFKGIDDQYALDNEYVYGRGIKRDNSAPRSLKELGHGYWKDKNNVYYDGKILEGADAASFLVIGGNMYATDIYNYFWNGNLWNSFKDKINSEDVKKFLAEHQDLKQYWWNQKDLASLREYGRQFDGQEGYFIQDNQVFWEGSLLKHADYRTLEILNQFYAKDDKYAYYTDKKLVKSDAKSFKLVDDPYPKVNLAHGSYASDAVHFYSKGKIEKKIDPVSYQFLNHYYSKDINNVYFMAVKLIRGADAASFVVLEAKLAEDDLRYYVQGVRDTSKKKPKAVKKKLAKKKVAKKKVVKKKSTTKAVAKRVKKNNPQKTTEEN</sequence>
<dbReference type="AlphaFoldDB" id="A0A3B0Z7H7"/>